<dbReference type="SMART" id="SM00028">
    <property type="entry name" value="TPR"/>
    <property type="match status" value="3"/>
</dbReference>
<dbReference type="Gene3D" id="1.25.40.10">
    <property type="entry name" value="Tetratricopeptide repeat domain"/>
    <property type="match status" value="1"/>
</dbReference>
<dbReference type="Pfam" id="PF13181">
    <property type="entry name" value="TPR_8"/>
    <property type="match status" value="1"/>
</dbReference>
<organism evidence="5 6">
    <name type="scientific">Mojavia pulchra JT2-VF2</name>
    <dbReference type="NCBI Taxonomy" id="287848"/>
    <lineage>
        <taxon>Bacteria</taxon>
        <taxon>Bacillati</taxon>
        <taxon>Cyanobacteriota</taxon>
        <taxon>Cyanophyceae</taxon>
        <taxon>Nostocales</taxon>
        <taxon>Nostocaceae</taxon>
    </lineage>
</organism>
<dbReference type="Proteomes" id="UP000715781">
    <property type="component" value="Unassembled WGS sequence"/>
</dbReference>
<feature type="transmembrane region" description="Helical" evidence="4">
    <location>
        <begin position="12"/>
        <end position="32"/>
    </location>
</feature>
<dbReference type="PANTHER" id="PTHR44943:SF8">
    <property type="entry name" value="TPR REPEAT-CONTAINING PROTEIN MJ0263"/>
    <property type="match status" value="1"/>
</dbReference>
<evidence type="ECO:0000313" key="5">
    <source>
        <dbReference type="EMBL" id="MBW4563740.1"/>
    </source>
</evidence>
<dbReference type="AlphaFoldDB" id="A0A951Q102"/>
<keyword evidence="4" id="KW-0472">Membrane</keyword>
<name>A0A951Q102_9NOST</name>
<evidence type="ECO:0000256" key="3">
    <source>
        <dbReference type="PROSITE-ProRule" id="PRU00339"/>
    </source>
</evidence>
<dbReference type="Pfam" id="PF13432">
    <property type="entry name" value="TPR_16"/>
    <property type="match status" value="1"/>
</dbReference>
<comment type="caution">
    <text evidence="5">The sequence shown here is derived from an EMBL/GenBank/DDBJ whole genome shotgun (WGS) entry which is preliminary data.</text>
</comment>
<reference evidence="5" key="2">
    <citation type="journal article" date="2022" name="Microbiol. Resour. Announc.">
        <title>Metagenome Sequencing to Explore Phylogenomics of Terrestrial Cyanobacteria.</title>
        <authorList>
            <person name="Ward R.D."/>
            <person name="Stajich J.E."/>
            <person name="Johansen J.R."/>
            <person name="Huntemann M."/>
            <person name="Clum A."/>
            <person name="Foster B."/>
            <person name="Foster B."/>
            <person name="Roux S."/>
            <person name="Palaniappan K."/>
            <person name="Varghese N."/>
            <person name="Mukherjee S."/>
            <person name="Reddy T.B.K."/>
            <person name="Daum C."/>
            <person name="Copeland A."/>
            <person name="Chen I.A."/>
            <person name="Ivanova N.N."/>
            <person name="Kyrpides N.C."/>
            <person name="Shapiro N."/>
            <person name="Eloe-Fadrosh E.A."/>
            <person name="Pietrasiak N."/>
        </authorList>
    </citation>
    <scope>NUCLEOTIDE SEQUENCE</scope>
    <source>
        <strain evidence="5">JT2-VF2</strain>
    </source>
</reference>
<keyword evidence="4" id="KW-0812">Transmembrane</keyword>
<keyword evidence="2 3" id="KW-0802">TPR repeat</keyword>
<dbReference type="InterPro" id="IPR051685">
    <property type="entry name" value="Ycf3/AcsC/BcsC/TPR_MFPF"/>
</dbReference>
<reference evidence="5" key="1">
    <citation type="submission" date="2021-05" db="EMBL/GenBank/DDBJ databases">
        <authorList>
            <person name="Pietrasiak N."/>
            <person name="Ward R."/>
            <person name="Stajich J.E."/>
            <person name="Kurbessoian T."/>
        </authorList>
    </citation>
    <scope>NUCLEOTIDE SEQUENCE</scope>
    <source>
        <strain evidence="5">JT2-VF2</strain>
    </source>
</reference>
<gene>
    <name evidence="5" type="ORF">KME32_21860</name>
</gene>
<dbReference type="PANTHER" id="PTHR44943">
    <property type="entry name" value="CELLULOSE SYNTHASE OPERON PROTEIN C"/>
    <property type="match status" value="1"/>
</dbReference>
<feature type="repeat" description="TPR" evidence="3">
    <location>
        <begin position="33"/>
        <end position="66"/>
    </location>
</feature>
<evidence type="ECO:0000256" key="4">
    <source>
        <dbReference type="SAM" id="Phobius"/>
    </source>
</evidence>
<keyword evidence="4" id="KW-1133">Transmembrane helix</keyword>
<protein>
    <submittedName>
        <fullName evidence="5">Tetratricopeptide repeat protein</fullName>
    </submittedName>
</protein>
<proteinExistence type="predicted"/>
<dbReference type="InterPro" id="IPR019734">
    <property type="entry name" value="TPR_rpt"/>
</dbReference>
<dbReference type="PROSITE" id="PS50005">
    <property type="entry name" value="TPR"/>
    <property type="match status" value="2"/>
</dbReference>
<evidence type="ECO:0000256" key="1">
    <source>
        <dbReference type="ARBA" id="ARBA00022737"/>
    </source>
</evidence>
<evidence type="ECO:0000256" key="2">
    <source>
        <dbReference type="ARBA" id="ARBA00022803"/>
    </source>
</evidence>
<dbReference type="InterPro" id="IPR011990">
    <property type="entry name" value="TPR-like_helical_dom_sf"/>
</dbReference>
<feature type="repeat" description="TPR" evidence="3">
    <location>
        <begin position="67"/>
        <end position="100"/>
    </location>
</feature>
<dbReference type="EMBL" id="JAHHHN010000015">
    <property type="protein sequence ID" value="MBW4563740.1"/>
    <property type="molecule type" value="Genomic_DNA"/>
</dbReference>
<accession>A0A951Q102</accession>
<evidence type="ECO:0000313" key="6">
    <source>
        <dbReference type="Proteomes" id="UP000715781"/>
    </source>
</evidence>
<keyword evidence="1" id="KW-0677">Repeat</keyword>
<sequence length="157" mass="17916">MLETFQPTDFFAIAVVVASIALLVYFAAKTLITSNFFQKGINLYQQKDYQGAEAAFRKVISLNSTNDVVRLLLGDVLREQGKVDEATIWFEDVIRRSPKNPQAYLRLANILMQLNQPEEAKINLQLAKDLLQKQRQPEQAKRISHLLDKMSAKSSQF</sequence>
<dbReference type="SUPFAM" id="SSF48452">
    <property type="entry name" value="TPR-like"/>
    <property type="match status" value="1"/>
</dbReference>